<dbReference type="RefSeq" id="WP_131070928.1">
    <property type="nucleotide sequence ID" value="NZ_CP049362.1"/>
</dbReference>
<evidence type="ECO:0000256" key="5">
    <source>
        <dbReference type="ARBA" id="ARBA00023098"/>
    </source>
</evidence>
<dbReference type="PANTHER" id="PTHR43667">
    <property type="entry name" value="CYCLOPROPANE-FATTY-ACYL-PHOSPHOLIPID SYNTHASE"/>
    <property type="match status" value="1"/>
</dbReference>
<dbReference type="Gene3D" id="3.40.50.150">
    <property type="entry name" value="Vaccinia Virus protein VP39"/>
    <property type="match status" value="1"/>
</dbReference>
<dbReference type="PANTHER" id="PTHR43667:SF2">
    <property type="entry name" value="FATTY ACID C-METHYL TRANSFERASE"/>
    <property type="match status" value="1"/>
</dbReference>
<gene>
    <name evidence="6" type="ORF">FE795_14775</name>
</gene>
<sequence length="423" mass="48372">MNTSTATLLSKSAKASSDLSPHANRVLKLLTHLPHGQLELQLPDGQVRHFPKQNAVEPDARCAIGQWEALDRILSSGDIGFAEGYIEGQWDTDDLSGLLRLCIRNRDHLEQLVYGHWWARLGFRLRHMLHRNTRAGSAKNIHAHYDLGNDFYRLWLDPSMSYSAAWFEGLDGSALHKADLEQAQRAKTRRALRETGLQPGQRLLEIGCGWGALAQTAATEFGAQVTGVTLSREQLDWGMQRINEAGLQEQVDLRYQDYRDLAKEHAAQPFDAIVSIEMFEAVGHEYWRTYFKTLHDCLKPGGYACVQSITLREDLFARYLHSSDFIQQFIFPGGLLPSVTAFEREAQRAGLTVVRTMSFGKDYAETLRRWRQAFEQKLDAVRSQGFDERFVRIWRFYLAYCEAAFDMGNTDVVQFTLRRPDHD</sequence>
<dbReference type="Pfam" id="PF02353">
    <property type="entry name" value="CMAS"/>
    <property type="match status" value="1"/>
</dbReference>
<evidence type="ECO:0000256" key="1">
    <source>
        <dbReference type="ARBA" id="ARBA00010815"/>
    </source>
</evidence>
<keyword evidence="3" id="KW-0808">Transferase</keyword>
<evidence type="ECO:0000313" key="7">
    <source>
        <dbReference type="Proteomes" id="UP000826050"/>
    </source>
</evidence>
<organism evidence="6 7">
    <name type="scientific">Alcaligenes ammonioxydans</name>
    <dbReference type="NCBI Taxonomy" id="2582914"/>
    <lineage>
        <taxon>Bacteria</taxon>
        <taxon>Pseudomonadati</taxon>
        <taxon>Pseudomonadota</taxon>
        <taxon>Betaproteobacteria</taxon>
        <taxon>Burkholderiales</taxon>
        <taxon>Alcaligenaceae</taxon>
        <taxon>Alcaligenes</taxon>
    </lineage>
</organism>
<dbReference type="GO" id="GO:0008168">
    <property type="term" value="F:methyltransferase activity"/>
    <property type="evidence" value="ECO:0007669"/>
    <property type="project" value="UniProtKB-KW"/>
</dbReference>
<evidence type="ECO:0000256" key="3">
    <source>
        <dbReference type="ARBA" id="ARBA00022679"/>
    </source>
</evidence>
<dbReference type="InterPro" id="IPR029063">
    <property type="entry name" value="SAM-dependent_MTases_sf"/>
</dbReference>
<dbReference type="SUPFAM" id="SSF53335">
    <property type="entry name" value="S-adenosyl-L-methionine-dependent methyltransferases"/>
    <property type="match status" value="1"/>
</dbReference>
<keyword evidence="7" id="KW-1185">Reference proteome</keyword>
<dbReference type="Proteomes" id="UP000826050">
    <property type="component" value="Chromosome"/>
</dbReference>
<accession>A0ABX8SYT5</accession>
<dbReference type="GO" id="GO:0032259">
    <property type="term" value="P:methylation"/>
    <property type="evidence" value="ECO:0007669"/>
    <property type="project" value="UniProtKB-KW"/>
</dbReference>
<keyword evidence="4" id="KW-0949">S-adenosyl-L-methionine</keyword>
<dbReference type="InterPro" id="IPR050723">
    <property type="entry name" value="CFA/CMAS"/>
</dbReference>
<evidence type="ECO:0000256" key="4">
    <source>
        <dbReference type="ARBA" id="ARBA00022691"/>
    </source>
</evidence>
<keyword evidence="5" id="KW-0443">Lipid metabolism</keyword>
<comment type="similarity">
    <text evidence="1">Belongs to the CFA/CMAS family.</text>
</comment>
<evidence type="ECO:0000256" key="2">
    <source>
        <dbReference type="ARBA" id="ARBA00022603"/>
    </source>
</evidence>
<dbReference type="EMBL" id="CP049362">
    <property type="protein sequence ID" value="QXX80155.1"/>
    <property type="molecule type" value="Genomic_DNA"/>
</dbReference>
<keyword evidence="2 6" id="KW-0489">Methyltransferase</keyword>
<proteinExistence type="inferred from homology"/>
<reference evidence="6 7" key="1">
    <citation type="submission" date="2020-02" db="EMBL/GenBank/DDBJ databases">
        <title>Partial ammonium oxidation to N2 by heterotrophic bacteria.</title>
        <authorList>
            <person name="Wu M."/>
        </authorList>
    </citation>
    <scope>NUCLEOTIDE SEQUENCE [LARGE SCALE GENOMIC DNA]</scope>
    <source>
        <strain evidence="6 7">HO-1</strain>
    </source>
</reference>
<evidence type="ECO:0000313" key="6">
    <source>
        <dbReference type="EMBL" id="QXX80155.1"/>
    </source>
</evidence>
<dbReference type="PIRSF" id="PIRSF003085">
    <property type="entry name" value="CMAS"/>
    <property type="match status" value="1"/>
</dbReference>
<dbReference type="InterPro" id="IPR003333">
    <property type="entry name" value="CMAS"/>
</dbReference>
<name>A0ABX8SYT5_9BURK</name>
<protein>
    <submittedName>
        <fullName evidence="6">Class I SAM-dependent methyltransferase</fullName>
    </submittedName>
</protein>
<dbReference type="CDD" id="cd02440">
    <property type="entry name" value="AdoMet_MTases"/>
    <property type="match status" value="1"/>
</dbReference>